<keyword evidence="3" id="KW-1185">Reference proteome</keyword>
<feature type="compositionally biased region" description="Basic and acidic residues" evidence="1">
    <location>
        <begin position="26"/>
        <end position="36"/>
    </location>
</feature>
<organism evidence="2 3">
    <name type="scientific">Dunaliella salina</name>
    <name type="common">Green alga</name>
    <name type="synonym">Protococcus salinus</name>
    <dbReference type="NCBI Taxonomy" id="3046"/>
    <lineage>
        <taxon>Eukaryota</taxon>
        <taxon>Viridiplantae</taxon>
        <taxon>Chlorophyta</taxon>
        <taxon>core chlorophytes</taxon>
        <taxon>Chlorophyceae</taxon>
        <taxon>CS clade</taxon>
        <taxon>Chlamydomonadales</taxon>
        <taxon>Dunaliellaceae</taxon>
        <taxon>Dunaliella</taxon>
    </lineage>
</organism>
<reference evidence="2" key="1">
    <citation type="submission" date="2017-08" db="EMBL/GenBank/DDBJ databases">
        <authorList>
            <person name="Polle J.E."/>
            <person name="Barry K."/>
            <person name="Cushman J."/>
            <person name="Schmutz J."/>
            <person name="Tran D."/>
            <person name="Hathwaick L.T."/>
            <person name="Yim W.C."/>
            <person name="Jenkins J."/>
            <person name="Mckie-Krisberg Z.M."/>
            <person name="Prochnik S."/>
            <person name="Lindquist E."/>
            <person name="Dockter R.B."/>
            <person name="Adam C."/>
            <person name="Molina H."/>
            <person name="Bunkerborg J."/>
            <person name="Jin E."/>
            <person name="Buchheim M."/>
            <person name="Magnuson J."/>
        </authorList>
    </citation>
    <scope>NUCLEOTIDE SEQUENCE</scope>
    <source>
        <strain evidence="2">CCAP 19/18</strain>
    </source>
</reference>
<feature type="compositionally biased region" description="Basic and acidic residues" evidence="1">
    <location>
        <begin position="59"/>
        <end position="73"/>
    </location>
</feature>
<evidence type="ECO:0000313" key="3">
    <source>
        <dbReference type="Proteomes" id="UP000815325"/>
    </source>
</evidence>
<gene>
    <name evidence="2" type="ORF">DUNSADRAFT_2508</name>
</gene>
<sequence>MGNQSVNPRSSSSGWAITQSSQETAVIDRESTHQPREQQQSLGHEPTKPRSSDQIVNEGIRRTDGGTDRREMDPSLSRLSWQMRDCRCTWDKVCSATSRLKAMLQLPVVQLQRGIRMRPCAMFDDDAEIAKTRLCAAHDIDNDADDV</sequence>
<feature type="compositionally biased region" description="Polar residues" evidence="1">
    <location>
        <begin position="1"/>
        <end position="24"/>
    </location>
</feature>
<feature type="region of interest" description="Disordered" evidence="1">
    <location>
        <begin position="1"/>
        <end position="76"/>
    </location>
</feature>
<accession>A0ABQ7GVF9</accession>
<dbReference type="Proteomes" id="UP000815325">
    <property type="component" value="Unassembled WGS sequence"/>
</dbReference>
<evidence type="ECO:0000256" key="1">
    <source>
        <dbReference type="SAM" id="MobiDB-lite"/>
    </source>
</evidence>
<protein>
    <recommendedName>
        <fullName evidence="4">Encoded protein</fullName>
    </recommendedName>
</protein>
<evidence type="ECO:0008006" key="4">
    <source>
        <dbReference type="Google" id="ProtNLM"/>
    </source>
</evidence>
<proteinExistence type="predicted"/>
<evidence type="ECO:0000313" key="2">
    <source>
        <dbReference type="EMBL" id="KAF5838599.1"/>
    </source>
</evidence>
<comment type="caution">
    <text evidence="2">The sequence shown here is derived from an EMBL/GenBank/DDBJ whole genome shotgun (WGS) entry which is preliminary data.</text>
</comment>
<dbReference type="EMBL" id="MU069572">
    <property type="protein sequence ID" value="KAF5838599.1"/>
    <property type="molecule type" value="Genomic_DNA"/>
</dbReference>
<name>A0ABQ7GVF9_DUNSA</name>